<organism evidence="2 3">
    <name type="scientific">Pseudomonas lundensis</name>
    <dbReference type="NCBI Taxonomy" id="86185"/>
    <lineage>
        <taxon>Bacteria</taxon>
        <taxon>Pseudomonadati</taxon>
        <taxon>Pseudomonadota</taxon>
        <taxon>Gammaproteobacteria</taxon>
        <taxon>Pseudomonadales</taxon>
        <taxon>Pseudomonadaceae</taxon>
        <taxon>Pseudomonas</taxon>
    </lineage>
</organism>
<comment type="caution">
    <text evidence="2">The sequence shown here is derived from an EMBL/GenBank/DDBJ whole genome shotgun (WGS) entry which is preliminary data.</text>
</comment>
<feature type="transmembrane region" description="Helical" evidence="1">
    <location>
        <begin position="31"/>
        <end position="51"/>
    </location>
</feature>
<sequence>MPEISLEKSPQAVYGTLDPLGFNGRIGRMRMLAWTLVLTAIAGAVLIPSMLITHISYTLGITCSLTVMLAYLIISLRISAQRLHDLNWSAWMLLLHLVPVATLILSFMLILMPGTTGPNQYGPPPPPNSTAVKVLAWVSITLAILSIIATILAFTLGLAASFINAASTNSL</sequence>
<feature type="transmembrane region" description="Helical" evidence="1">
    <location>
        <begin position="90"/>
        <end position="114"/>
    </location>
</feature>
<proteinExistence type="predicted"/>
<dbReference type="AlphaFoldDB" id="A0A266NCG3"/>
<reference evidence="2 3" key="1">
    <citation type="submission" date="2017-08" db="EMBL/GenBank/DDBJ databases">
        <title>Genomic and metabolic characterisation of spoilage-associated Pseudomonas species.</title>
        <authorList>
            <person name="Stanborough T."/>
            <person name="Fegan N."/>
            <person name="Powell S.M."/>
            <person name="Singh T."/>
            <person name="Tamplin M.L."/>
            <person name="Chandry P.S."/>
        </authorList>
    </citation>
    <scope>NUCLEOTIDE SEQUENCE [LARGE SCALE GENOMIC DNA]</scope>
    <source>
        <strain evidence="2 3">L1802</strain>
    </source>
</reference>
<dbReference type="InterPro" id="IPR008523">
    <property type="entry name" value="DUF805"/>
</dbReference>
<dbReference type="RefSeq" id="WP_094992864.1">
    <property type="nucleotide sequence ID" value="NZ_NQKI01000008.1"/>
</dbReference>
<dbReference type="PANTHER" id="PTHR34980">
    <property type="entry name" value="INNER MEMBRANE PROTEIN-RELATED-RELATED"/>
    <property type="match status" value="1"/>
</dbReference>
<keyword evidence="1" id="KW-0812">Transmembrane</keyword>
<accession>A0A266NCG3</accession>
<evidence type="ECO:0000313" key="3">
    <source>
        <dbReference type="Proteomes" id="UP000215788"/>
    </source>
</evidence>
<dbReference type="GO" id="GO:0005886">
    <property type="term" value="C:plasma membrane"/>
    <property type="evidence" value="ECO:0007669"/>
    <property type="project" value="TreeGrafter"/>
</dbReference>
<protein>
    <submittedName>
        <fullName evidence="2">DUF805 domain-containing protein</fullName>
    </submittedName>
</protein>
<dbReference type="PANTHER" id="PTHR34980:SF3">
    <property type="entry name" value="BLR8105 PROTEIN"/>
    <property type="match status" value="1"/>
</dbReference>
<dbReference type="EMBL" id="NQKI01000008">
    <property type="protein sequence ID" value="OZY60186.1"/>
    <property type="molecule type" value="Genomic_DNA"/>
</dbReference>
<gene>
    <name evidence="2" type="ORF">CJF39_07655</name>
</gene>
<dbReference type="OrthoDB" id="9812349at2"/>
<feature type="transmembrane region" description="Helical" evidence="1">
    <location>
        <begin position="134"/>
        <end position="163"/>
    </location>
</feature>
<name>A0A266NCG3_9PSED</name>
<dbReference type="Pfam" id="PF05656">
    <property type="entry name" value="DUF805"/>
    <property type="match status" value="1"/>
</dbReference>
<evidence type="ECO:0000313" key="2">
    <source>
        <dbReference type="EMBL" id="OZY60186.1"/>
    </source>
</evidence>
<evidence type="ECO:0000256" key="1">
    <source>
        <dbReference type="SAM" id="Phobius"/>
    </source>
</evidence>
<feature type="transmembrane region" description="Helical" evidence="1">
    <location>
        <begin position="57"/>
        <end position="78"/>
    </location>
</feature>
<keyword evidence="1" id="KW-1133">Transmembrane helix</keyword>
<dbReference type="Proteomes" id="UP000215788">
    <property type="component" value="Unassembled WGS sequence"/>
</dbReference>
<keyword evidence="1" id="KW-0472">Membrane</keyword>